<dbReference type="GO" id="GO:0046872">
    <property type="term" value="F:metal ion binding"/>
    <property type="evidence" value="ECO:0007669"/>
    <property type="project" value="UniProtKB-KW"/>
</dbReference>
<keyword evidence="4" id="KW-0862">Zinc</keyword>
<name>A0A1N7JA85_9GAMM</name>
<evidence type="ECO:0000313" key="7">
    <source>
        <dbReference type="EMBL" id="SIS46262.1"/>
    </source>
</evidence>
<evidence type="ECO:0000256" key="4">
    <source>
        <dbReference type="ARBA" id="ARBA00022833"/>
    </source>
</evidence>
<reference evidence="8" key="1">
    <citation type="submission" date="2017-01" db="EMBL/GenBank/DDBJ databases">
        <authorList>
            <person name="Varghese N."/>
            <person name="Submissions S."/>
        </authorList>
    </citation>
    <scope>NUCLEOTIDE SEQUENCE [LARGE SCALE GENOMIC DNA]</scope>
    <source>
        <strain evidence="8">DSM 24913</strain>
    </source>
</reference>
<gene>
    <name evidence="7" type="ORF">SAMN05421686_101543</name>
</gene>
<evidence type="ECO:0000313" key="8">
    <source>
        <dbReference type="Proteomes" id="UP000185639"/>
    </source>
</evidence>
<evidence type="ECO:0000256" key="5">
    <source>
        <dbReference type="ARBA" id="ARBA00023459"/>
    </source>
</evidence>
<dbReference type="InterPro" id="IPR041526">
    <property type="entry name" value="DAPG_hydrolase"/>
</dbReference>
<dbReference type="AlphaFoldDB" id="A0A1N7JA85"/>
<proteinExistence type="inferred from homology"/>
<keyword evidence="3" id="KW-0378">Hydrolase</keyword>
<protein>
    <recommendedName>
        <fullName evidence="6">DAPG hydrolase PhiG domain-containing protein</fullName>
    </recommendedName>
</protein>
<dbReference type="EMBL" id="FTOH01000001">
    <property type="protein sequence ID" value="SIS46262.1"/>
    <property type="molecule type" value="Genomic_DNA"/>
</dbReference>
<keyword evidence="8" id="KW-1185">Reference proteome</keyword>
<dbReference type="OrthoDB" id="2052122at2"/>
<dbReference type="Pfam" id="PF18089">
    <property type="entry name" value="DAPG_hydrolase"/>
    <property type="match status" value="1"/>
</dbReference>
<evidence type="ECO:0000259" key="6">
    <source>
        <dbReference type="Pfam" id="PF18089"/>
    </source>
</evidence>
<keyword evidence="2" id="KW-0479">Metal-binding</keyword>
<dbReference type="GO" id="GO:0016787">
    <property type="term" value="F:hydrolase activity"/>
    <property type="evidence" value="ECO:0007669"/>
    <property type="project" value="UniProtKB-KW"/>
</dbReference>
<organism evidence="7 8">
    <name type="scientific">Thalassolituus maritimus</name>
    <dbReference type="NCBI Taxonomy" id="484498"/>
    <lineage>
        <taxon>Bacteria</taxon>
        <taxon>Pseudomonadati</taxon>
        <taxon>Pseudomonadota</taxon>
        <taxon>Gammaproteobacteria</taxon>
        <taxon>Oceanospirillales</taxon>
        <taxon>Oceanospirillaceae</taxon>
        <taxon>Thalassolituus</taxon>
    </lineage>
</organism>
<comment type="cofactor">
    <cofactor evidence="1">
        <name>Zn(2+)</name>
        <dbReference type="ChEBI" id="CHEBI:29105"/>
    </cofactor>
</comment>
<sequence length="399" mass="46007">MTTRSNKAVKHTAPLVLMSLMLGTAEASLPEGYRIAIEFDQNIEGVAPEMLDWWWNNIRTEERFISWNPEQHISFELVSPPADPDSLDIAVGTVQNISEYLGGFTIDTQVTWAEPYNTDAGDYQLVAEIEFQRLQDISIPGNGWLVYDYQPDENLTGTDVHVTLLLPDVAAIAFPGIQTTLTEHLRSDLTRTSEFLPELFQQEFIETELESRGTYRVEKNGFWLKTVIVDQEIKGLTPDMMNWWWDNIDSSYRYKRWHPTAHLSFEWLEAPESPNNTTYSPGAVQKVDEYLGPYKNSLLITWLPKEEAADRVEYEHWLYAQTDLAGLNGIMPQDMIHEYQMNDTGDGIVMRSTFNVPFFLNWVMPGFTDELGKHALQEMQMLQYFLPELFAEQNLEPVE</sequence>
<feature type="domain" description="DAPG hydrolase PhiG" evidence="6">
    <location>
        <begin position="215"/>
        <end position="389"/>
    </location>
</feature>
<dbReference type="RefSeq" id="WP_076514135.1">
    <property type="nucleotide sequence ID" value="NZ_FTOH01000001.1"/>
</dbReference>
<accession>A0A1N7JA85</accession>
<dbReference type="Proteomes" id="UP000185639">
    <property type="component" value="Unassembled WGS sequence"/>
</dbReference>
<evidence type="ECO:0000256" key="1">
    <source>
        <dbReference type="ARBA" id="ARBA00001947"/>
    </source>
</evidence>
<comment type="similarity">
    <text evidence="5">Belongs to the DAPG/phloretin hydrolase family.</text>
</comment>
<evidence type="ECO:0000256" key="2">
    <source>
        <dbReference type="ARBA" id="ARBA00022723"/>
    </source>
</evidence>
<evidence type="ECO:0000256" key="3">
    <source>
        <dbReference type="ARBA" id="ARBA00022801"/>
    </source>
</evidence>